<evidence type="ECO:0000313" key="4">
    <source>
        <dbReference type="Proteomes" id="UP000331127"/>
    </source>
</evidence>
<sequence>MTRTDHHRQRLTTIRLGAAAVACALLAACGGTAATDGAQQGAEQQAPYYEGKKIKLLVPFAPGGGADTTARLLAPLLQKAIPGNPSIFIENRGGGGSITGTNHFMEREPHDGTTILVSSGSTHSAYVLQDPNVKFDFVDMKPIVGFPFGGALYVWASTGIKKPEDIAGKTAEPLRFAGENPSGGDLRRLLALDLLGVKYQAIFGYEGAGDSRIAFERGESNISTDSALPYLREIKPKVDSGEIVPIMSTGLVVNGKLERVPSLPDLMTPAELYEKITGKPAAGPEWEANNLLVASGDSLSKALWLHGDAPAAAVDAFNQGIEKMLTDPAMRKTLDEELQGNEPLRGAALQSAIDAMVKPSPEARKWLQDYLTRRWDYKFPS</sequence>
<reference evidence="3 4" key="1">
    <citation type="submission" date="2019-10" db="EMBL/GenBank/DDBJ databases">
        <title>Whole genome shotgun sequence of Acrocarpospora macrocephala NBRC 16266.</title>
        <authorList>
            <person name="Ichikawa N."/>
            <person name="Kimura A."/>
            <person name="Kitahashi Y."/>
            <person name="Komaki H."/>
            <person name="Oguchi A."/>
        </authorList>
    </citation>
    <scope>NUCLEOTIDE SEQUENCE [LARGE SCALE GENOMIC DNA]</scope>
    <source>
        <strain evidence="3 4">NBRC 16266</strain>
    </source>
</reference>
<dbReference type="Gene3D" id="3.40.190.150">
    <property type="entry name" value="Bordetella uptake gene, domain 1"/>
    <property type="match status" value="1"/>
</dbReference>
<dbReference type="InterPro" id="IPR042100">
    <property type="entry name" value="Bug_dom1"/>
</dbReference>
<keyword evidence="2" id="KW-0732">Signal</keyword>
<organism evidence="3 4">
    <name type="scientific">Acrocarpospora macrocephala</name>
    <dbReference type="NCBI Taxonomy" id="150177"/>
    <lineage>
        <taxon>Bacteria</taxon>
        <taxon>Bacillati</taxon>
        <taxon>Actinomycetota</taxon>
        <taxon>Actinomycetes</taxon>
        <taxon>Streptosporangiales</taxon>
        <taxon>Streptosporangiaceae</taxon>
        <taxon>Acrocarpospora</taxon>
    </lineage>
</organism>
<dbReference type="AlphaFoldDB" id="A0A5M3WXI2"/>
<dbReference type="PANTHER" id="PTHR42928:SF5">
    <property type="entry name" value="BLR1237 PROTEIN"/>
    <property type="match status" value="1"/>
</dbReference>
<dbReference type="OrthoDB" id="9780943at2"/>
<keyword evidence="4" id="KW-1185">Reference proteome</keyword>
<accession>A0A5M3WXI2</accession>
<name>A0A5M3WXI2_9ACTN</name>
<evidence type="ECO:0008006" key="5">
    <source>
        <dbReference type="Google" id="ProtNLM"/>
    </source>
</evidence>
<dbReference type="PROSITE" id="PS51257">
    <property type="entry name" value="PROKAR_LIPOPROTEIN"/>
    <property type="match status" value="1"/>
</dbReference>
<gene>
    <name evidence="3" type="ORF">Amac_066930</name>
</gene>
<comment type="caution">
    <text evidence="3">The sequence shown here is derived from an EMBL/GenBank/DDBJ whole genome shotgun (WGS) entry which is preliminary data.</text>
</comment>
<dbReference type="PANTHER" id="PTHR42928">
    <property type="entry name" value="TRICARBOXYLATE-BINDING PROTEIN"/>
    <property type="match status" value="1"/>
</dbReference>
<proteinExistence type="inferred from homology"/>
<dbReference type="EMBL" id="BLAE01000042">
    <property type="protein sequence ID" value="GES13096.1"/>
    <property type="molecule type" value="Genomic_DNA"/>
</dbReference>
<dbReference type="InterPro" id="IPR005064">
    <property type="entry name" value="BUG"/>
</dbReference>
<feature type="chain" id="PRO_5024460262" description="Tricarboxylate transporter" evidence="2">
    <location>
        <begin position="34"/>
        <end position="381"/>
    </location>
</feature>
<comment type="similarity">
    <text evidence="1">Belongs to the UPF0065 (bug) family.</text>
</comment>
<evidence type="ECO:0000256" key="1">
    <source>
        <dbReference type="ARBA" id="ARBA00006987"/>
    </source>
</evidence>
<evidence type="ECO:0000313" key="3">
    <source>
        <dbReference type="EMBL" id="GES13096.1"/>
    </source>
</evidence>
<feature type="signal peptide" evidence="2">
    <location>
        <begin position="1"/>
        <end position="33"/>
    </location>
</feature>
<dbReference type="Proteomes" id="UP000331127">
    <property type="component" value="Unassembled WGS sequence"/>
</dbReference>
<dbReference type="Gene3D" id="3.40.190.10">
    <property type="entry name" value="Periplasmic binding protein-like II"/>
    <property type="match status" value="1"/>
</dbReference>
<protein>
    <recommendedName>
        <fullName evidence="5">Tricarboxylate transporter</fullName>
    </recommendedName>
</protein>
<dbReference type="RefSeq" id="WP_155358372.1">
    <property type="nucleotide sequence ID" value="NZ_BAAAHL010000044.1"/>
</dbReference>
<dbReference type="SUPFAM" id="SSF53850">
    <property type="entry name" value="Periplasmic binding protein-like II"/>
    <property type="match status" value="1"/>
</dbReference>
<evidence type="ECO:0000256" key="2">
    <source>
        <dbReference type="SAM" id="SignalP"/>
    </source>
</evidence>